<evidence type="ECO:0000256" key="1">
    <source>
        <dbReference type="SAM" id="SignalP"/>
    </source>
</evidence>
<evidence type="ECO:0000313" key="3">
    <source>
        <dbReference type="EMBL" id="PWK79386.1"/>
    </source>
</evidence>
<evidence type="ECO:0000259" key="2">
    <source>
        <dbReference type="Pfam" id="PF19543"/>
    </source>
</evidence>
<proteinExistence type="predicted"/>
<dbReference type="RefSeq" id="WP_109607562.1">
    <property type="nucleotide sequence ID" value="NZ_QGHA01000002.1"/>
</dbReference>
<comment type="caution">
    <text evidence="3">The sequence shown here is derived from an EMBL/GenBank/DDBJ whole genome shotgun (WGS) entry which is preliminary data.</text>
</comment>
<keyword evidence="1" id="KW-0732">Signal</keyword>
<feature type="domain" description="Glycoside hydrolase 123-like N-terminal" evidence="2">
    <location>
        <begin position="30"/>
        <end position="995"/>
    </location>
</feature>
<organism evidence="3 4">
    <name type="scientific">Mucilaginibacter oryzae</name>
    <dbReference type="NCBI Taxonomy" id="468058"/>
    <lineage>
        <taxon>Bacteria</taxon>
        <taxon>Pseudomonadati</taxon>
        <taxon>Bacteroidota</taxon>
        <taxon>Sphingobacteriia</taxon>
        <taxon>Sphingobacteriales</taxon>
        <taxon>Sphingobacteriaceae</taxon>
        <taxon>Mucilaginibacter</taxon>
    </lineage>
</organism>
<accession>A0A316HFX3</accession>
<protein>
    <recommendedName>
        <fullName evidence="2">Glycoside hydrolase 123-like N-terminal domain-containing protein</fullName>
    </recommendedName>
</protein>
<sequence length="995" mass="111848">MKKQFLAAAILLTGFTASAQNIRYTNCENCWLADSLGNHRVVLTFNGTGRVAKALINWRRRDENPENKRIIIEDAKTKQKITNVKIGSINRESGELYFEPTSGKGEYFVYYMPYKNEGRSNYPKGVYLKPENTASGDWLNILTSDEQIPLATVREYQSIDAFNSFYPMEVIATKAEIGALISKHKAEPFLVFPEDRMNAIRMTRDLPQRWIEAGPQAKYTGEAARGENFAFQLGVYALRDVENVQVKFSDMKAANGKSIPAANLFCINTGGTAYDGRPLSKTVNVKQGEVQAMWCGINVPMSAVAATYSGNATISVNGKVGKTIAITICVNNKVLKDGGVSEPYKMTRLGWLNSTMAQQNTVIAPYTPLQVSGNTISLLGRKVEVNQDGFPKQVQTFFTPEMTEYTTAPNNLLTEAIHFHFVNPAGNKANLKSRGVVFTKKEGGTVQWTAISANDSLEMNVSASLEFDGFMAYTVKVKALKDVSLKDITMHIPFKKEFAKYMMGLGQKGGYRPENFEWKWDVAHKNQDGAWIGNVNGGLQYSLRDEKYVRPLNTNFYLQKPLLLPTSWGNDNKGGIKVAFDGNAVLANNYSGERDLKKGDELYYNFTLLITPFHTINTDFQWATRFYHAYKPIDTIKQAGATLINIHHATAINPTINYPFIAWQKMKAYDDSAHAAGLRVKIYNTIRELSNHAYETFALRSLGHEIYSPGKGGGFSWLQEHVGNDYIAAWFVPEIKDAAIINSGMNRWHNYYVEGMNWLTQNVGIDGIYLDDVAFDRVTMKRIKRVLTKDGHPGIIDLHSANQYNKSDGFNNSANLYMEHFPYLNRLWFGEYFDYEKNDPDFFLTEVSGIPFGLMGEMLQGGGNKWRGMVYGMTNRMPWSDGADPRPIWKAWDDFGMKGTKMIGYWVDDNPVKTDKEKVIATVYKKAGAVMVAVASWENSNTDFKLNINWKQLGIDPAKATITAPEIKSFQAAKTFGLNDRIPVEKGKGWLLIIK</sequence>
<dbReference type="InterPro" id="IPR045711">
    <property type="entry name" value="GH123-like_N"/>
</dbReference>
<dbReference type="EMBL" id="QGHA01000002">
    <property type="protein sequence ID" value="PWK79386.1"/>
    <property type="molecule type" value="Genomic_DNA"/>
</dbReference>
<dbReference type="Pfam" id="PF19543">
    <property type="entry name" value="GH123_N"/>
    <property type="match status" value="1"/>
</dbReference>
<feature type="chain" id="PRO_5016262330" description="Glycoside hydrolase 123-like N-terminal domain-containing protein" evidence="1">
    <location>
        <begin position="20"/>
        <end position="995"/>
    </location>
</feature>
<name>A0A316HFX3_9SPHI</name>
<gene>
    <name evidence="3" type="ORF">LX99_01843</name>
</gene>
<dbReference type="AlphaFoldDB" id="A0A316HFX3"/>
<evidence type="ECO:0000313" key="4">
    <source>
        <dbReference type="Proteomes" id="UP000245678"/>
    </source>
</evidence>
<dbReference type="Proteomes" id="UP000245678">
    <property type="component" value="Unassembled WGS sequence"/>
</dbReference>
<reference evidence="3 4" key="1">
    <citation type="submission" date="2018-05" db="EMBL/GenBank/DDBJ databases">
        <title>Genomic Encyclopedia of Archaeal and Bacterial Type Strains, Phase II (KMG-II): from individual species to whole genera.</title>
        <authorList>
            <person name="Goeker M."/>
        </authorList>
    </citation>
    <scope>NUCLEOTIDE SEQUENCE [LARGE SCALE GENOMIC DNA]</scope>
    <source>
        <strain evidence="3 4">DSM 19975</strain>
    </source>
</reference>
<feature type="signal peptide" evidence="1">
    <location>
        <begin position="1"/>
        <end position="19"/>
    </location>
</feature>
<keyword evidence="4" id="KW-1185">Reference proteome</keyword>